<dbReference type="EMBL" id="MHKK01000062">
    <property type="protein sequence ID" value="OGY88559.1"/>
    <property type="molecule type" value="Genomic_DNA"/>
</dbReference>
<name>A0A1G2BJ31_9BACT</name>
<protein>
    <submittedName>
        <fullName evidence="3">Uncharacterized protein</fullName>
    </submittedName>
</protein>
<keyword evidence="2" id="KW-0812">Transmembrane</keyword>
<evidence type="ECO:0000313" key="4">
    <source>
        <dbReference type="Proteomes" id="UP000177817"/>
    </source>
</evidence>
<sequence>MFFRITYRPFVPITFIVSVIVLLGASFYVGYGAPGPSDDARGWIWNAFQPTGWTADKIGAGWTSMSCLNDFDNDAQLENQCDAASVNKQYGLDLNLGGAGNILDGQGDYLQGCAWSSAYGWLCFNGGNGSTYQCDSSVNAACGDLSTSGVEIKKRAHCSTTYSTTCQLNSDCPGTESCQLDFYYLDSPAYNGGAWEASLAATRRASILSLWSAGDPAKSYVSFPSATDAVSPLSNTVFGCMGCDSATGKCRACLNASTDAEDPSTNPNPNYLCWDCGNSGFSCTIHEEGGSCVSNRDKNVCNAAYCRGCTRYTGVIVNQNTQGELEMCGWGYNAYEDSGSLTNVPVTLDDQATNSSGDGLSMVISSVDNLPFFVYNVQNADDMSSWYVKVMKCRDPLCISKSTRLMERIDRVSRTAAAIGADNKPVIAYYNESAGRMTIVKCGDADCSTSGTPLSVESPLIVGYSKPSVIIPPDGLAVLSYYGGNGGLEVFKCSDTDCTTGAGPTPVDPGVDMGRESSIALDAIDGFPIISYSDSALADLKFVKCSEASCATFLPPVTIDSDGIVGSNISMVVADGLPIISYTDYNGADKLKVARCTNNMCTESTRTIIPGTGAIVEDTSVILGADGMPVISYYDAAGGDLEVAKCSSLTCDSGVSLNTVDFDGTTGQYSHVQLAVDDTPAIGYYDVTVEALRYVKCASASCGTAGGQDKGLGWFAINPQHTGGTAYIEAYRGNVLSGGNIFSPAGPPVSKYNAAYLIEAGGTIKNWFSEQAYTYQEQGGLPRYLTGGSNQPDTYTNLLGKLDYRGLVTATSTGKVIDAVTPTPRNKYGSKLVFRQSPTNDIPASVFGDTIYYWAGNTILADGGAKTIGCQTGQSGSGMVIVEGDLEIKNNVTYASCTYSTLREIPSLVWIVRGDLTIAPTVSELAGTFIVLGTVSSGTCPSLKLASNGCGRFSSGNDSATPTALVINGSVLARQFNLQRSYSSSLGPAEQFKADGRVQTNPPTGLTDFSKALPRFSSGQ</sequence>
<dbReference type="Proteomes" id="UP000177817">
    <property type="component" value="Unassembled WGS sequence"/>
</dbReference>
<organism evidence="3 4">
    <name type="scientific">Candidatus Komeilibacteria bacterium RIFCSPHIGHO2_01_FULL_52_14</name>
    <dbReference type="NCBI Taxonomy" id="1798549"/>
    <lineage>
        <taxon>Bacteria</taxon>
        <taxon>Candidatus Komeiliibacteriota</taxon>
    </lineage>
</organism>
<dbReference type="Gene3D" id="2.120.10.70">
    <property type="entry name" value="Fucose-specific lectin"/>
    <property type="match status" value="1"/>
</dbReference>
<evidence type="ECO:0000256" key="1">
    <source>
        <dbReference type="SAM" id="MobiDB-lite"/>
    </source>
</evidence>
<evidence type="ECO:0000256" key="2">
    <source>
        <dbReference type="SAM" id="Phobius"/>
    </source>
</evidence>
<feature type="region of interest" description="Disordered" evidence="1">
    <location>
        <begin position="990"/>
        <end position="1020"/>
    </location>
</feature>
<keyword evidence="2" id="KW-0472">Membrane</keyword>
<feature type="transmembrane region" description="Helical" evidence="2">
    <location>
        <begin position="12"/>
        <end position="31"/>
    </location>
</feature>
<dbReference type="AlphaFoldDB" id="A0A1G2BJ31"/>
<gene>
    <name evidence="3" type="ORF">A2677_00305</name>
</gene>
<proteinExistence type="predicted"/>
<evidence type="ECO:0000313" key="3">
    <source>
        <dbReference type="EMBL" id="OGY88559.1"/>
    </source>
</evidence>
<accession>A0A1G2BJ31</accession>
<keyword evidence="2" id="KW-1133">Transmembrane helix</keyword>
<comment type="caution">
    <text evidence="3">The sequence shown here is derived from an EMBL/GenBank/DDBJ whole genome shotgun (WGS) entry which is preliminary data.</text>
</comment>
<reference evidence="3 4" key="1">
    <citation type="journal article" date="2016" name="Nat. Commun.">
        <title>Thousands of microbial genomes shed light on interconnected biogeochemical processes in an aquifer system.</title>
        <authorList>
            <person name="Anantharaman K."/>
            <person name="Brown C.T."/>
            <person name="Hug L.A."/>
            <person name="Sharon I."/>
            <person name="Castelle C.J."/>
            <person name="Probst A.J."/>
            <person name="Thomas B.C."/>
            <person name="Singh A."/>
            <person name="Wilkins M.J."/>
            <person name="Karaoz U."/>
            <person name="Brodie E.L."/>
            <person name="Williams K.H."/>
            <person name="Hubbard S.S."/>
            <person name="Banfield J.F."/>
        </authorList>
    </citation>
    <scope>NUCLEOTIDE SEQUENCE [LARGE SCALE GENOMIC DNA]</scope>
</reference>